<feature type="region of interest" description="Disordered" evidence="2">
    <location>
        <begin position="881"/>
        <end position="901"/>
    </location>
</feature>
<protein>
    <submittedName>
        <fullName evidence="5">Ricin-type beta-trefoil lectin domain protein</fullName>
    </submittedName>
</protein>
<dbReference type="PROSITE" id="PS50231">
    <property type="entry name" value="RICIN_B_LECTIN"/>
    <property type="match status" value="1"/>
</dbReference>
<feature type="region of interest" description="Disordered" evidence="2">
    <location>
        <begin position="670"/>
        <end position="812"/>
    </location>
</feature>
<accession>A0ABW0DRX0</accession>
<name>A0ABW0DRX0_9ACTN</name>
<feature type="coiled-coil region" evidence="1">
    <location>
        <begin position="969"/>
        <end position="1003"/>
    </location>
</feature>
<dbReference type="SUPFAM" id="SSF50370">
    <property type="entry name" value="Ricin B-like lectins"/>
    <property type="match status" value="1"/>
</dbReference>
<evidence type="ECO:0000256" key="1">
    <source>
        <dbReference type="SAM" id="Coils"/>
    </source>
</evidence>
<dbReference type="InterPro" id="IPR003587">
    <property type="entry name" value="Hint_dom_N"/>
</dbReference>
<evidence type="ECO:0000259" key="4">
    <source>
        <dbReference type="SMART" id="SM00458"/>
    </source>
</evidence>
<feature type="compositionally biased region" description="Basic and acidic residues" evidence="2">
    <location>
        <begin position="680"/>
        <end position="700"/>
    </location>
</feature>
<sequence>MVTSARHRALTRIVLLLTAVAVLAALVVRPGPMGLPAGAQSSDRPDDWYETTADEQLRFDQCLMNDALRLGGPGMYGFAQNALNQTPEKLRELADLDGAFDGPLREAHDKDQDDWDATWDRLHSRRDAWERPLDGLEVPGGFTVTGFQWVPGVHEGDDFYDQTGLGKWAGGPDWNAEFDFYDPTPEADEKVVKAVTDLGAPLYGEKPYDPTLPSDERERQYYETQAFEQLTDGFDPTGADDARLFLASGGFPRTAPEPGTAEYRIAVEDLKARFASCTWQDPIDPNKVLRGMEDVAAQEWQQEIGSQSVQRNQILDANREATTALTKGSEAMADMLGQSWIADHLARWQDYWSAGGVGWIGDSTVTIEVPGAKGSCLDVAGGGKTNGTPVQIYTCNGGAAQEWTLEGSEDDLHLRNVGSQKCLDVAGNASANGTKIQISDCYKSKGQSWKGDARATAPLQSLTTGKCLDLSSFTKSTDARLWDCKNASSQKFLIKPSGHKGTDSLSYPDTAQFAKAKKGITDAQTQAKKQLAVVKAQFEAAKKAGTSSDAATQAAYAIADANGAPRGRGLLAGQQKAQVTKGAVAALEALVKAAETAEAATRASAGDGETIAQRALAQAAQSKAEFRREAAHAAELQAKASADAAKVHRDNAKKDKETAEAKLAEAVKAEGQAKTAAADAHAKRLAAEAEEKTAEAEKKTAAAKQAEAAEHRSTAESEATKAKDAKDKAEAAEGTASDKRDAAVKARDKARDLRDDAWDAEQKADAARAKADAKEAYAQAHEADSNAQESRAAADAAAGHADDAEAAATKARSAADAATEAAADADAAATRAEAAAKRARAHADGAQAAKLKADAAVRTATSAAADAIQASKHAAAEAKAAVELADEAEQEAKTAKTHADEASKEAGKAVAASAKAAGFAHVTAQAAVDAGNAAAQVAKPANDAIQLGSPYVTTDSAASLVVLSGQASKSIAEQQKAVAEAHAKNAQAEASAAQNLADQAQGDAKQAYVHAANAAGHAADARGYAKEALGYAADAALAASKAAASLARTVEYDRQATEDAEAADKAAGRAEGHAKAARDSADEAALDAAAARAAATEAEEAARDARAAATRADAAATEAEEAAKDALKYAEEAQEAAESAERKQANQQVSSGAGTGIGGVFYVADEDTVEVTDAQQKNDCVIEIGFEGCTVTFAVTFDVKVDFYLCTNPDVPATATGCPAGDTLYLGTQPFSGLKKDVTQYFSKLDLIKQTVVYQILKAALVQDFVDCWHGSVGGCAWAASNFIPGKAFAKIGDALHALNAAMHTGVGVTDALKALKALDGIDPATVAKIEGAVNAYEDVITACRVNSFPGATRVLMADGSRKAIRDVRVGDLLLAGDPLTGRSAVQPVTDTFRHPTTRLIDIALADGALTSTAGHRFWVEGKGWTLVSDLRTGDRLRTPDGALHAVTGLTDRSGLAAREVFDLTVDALHTFYVTTEGTRPQDVLVHNCTDIVGDEGIEGAHTLRDHVNKTDAQMKQKALDSVRGIATRWLDEATAARAVDKAMRQWIAQPRNADKLETWKNKQAQRIGKGIGFDPRKDLLTFTWTLGDEGSLGFKWVRNGDDAVKSAAGNKVSISLKYVGKQHKPTKYVVYTAYPEG</sequence>
<evidence type="ECO:0000313" key="5">
    <source>
        <dbReference type="EMBL" id="MFC5240820.1"/>
    </source>
</evidence>
<reference evidence="6" key="1">
    <citation type="journal article" date="2019" name="Int. J. Syst. Evol. Microbiol.">
        <title>The Global Catalogue of Microorganisms (GCM) 10K type strain sequencing project: providing services to taxonomists for standard genome sequencing and annotation.</title>
        <authorList>
            <consortium name="The Broad Institute Genomics Platform"/>
            <consortium name="The Broad Institute Genome Sequencing Center for Infectious Disease"/>
            <person name="Wu L."/>
            <person name="Ma J."/>
        </authorList>
    </citation>
    <scope>NUCLEOTIDE SEQUENCE [LARGE SCALE GENOMIC DNA]</scope>
    <source>
        <strain evidence="6">CGMCC 4.7131</strain>
    </source>
</reference>
<dbReference type="Pfam" id="PF07591">
    <property type="entry name" value="PT-HINT"/>
    <property type="match status" value="1"/>
</dbReference>
<feature type="domain" description="Ricin B lectin" evidence="4">
    <location>
        <begin position="363"/>
        <end position="495"/>
    </location>
</feature>
<dbReference type="PROSITE" id="PS50818">
    <property type="entry name" value="INTEIN_C_TER"/>
    <property type="match status" value="1"/>
</dbReference>
<feature type="region of interest" description="Disordered" evidence="2">
    <location>
        <begin position="1123"/>
        <end position="1151"/>
    </location>
</feature>
<dbReference type="InterPro" id="IPR035992">
    <property type="entry name" value="Ricin_B-like_lectins"/>
</dbReference>
<keyword evidence="6" id="KW-1185">Reference proteome</keyword>
<dbReference type="Gene3D" id="2.80.10.50">
    <property type="match status" value="2"/>
</dbReference>
<organism evidence="5 6">
    <name type="scientific">Streptomyces atrovirens</name>
    <dbReference type="NCBI Taxonomy" id="285556"/>
    <lineage>
        <taxon>Bacteria</taxon>
        <taxon>Bacillati</taxon>
        <taxon>Actinomycetota</taxon>
        <taxon>Actinomycetes</taxon>
        <taxon>Kitasatosporales</taxon>
        <taxon>Streptomycetaceae</taxon>
        <taxon>Streptomyces</taxon>
    </lineage>
</organism>
<feature type="compositionally biased region" description="Low complexity" evidence="2">
    <location>
        <begin position="787"/>
        <end position="799"/>
    </location>
</feature>
<dbReference type="SUPFAM" id="SSF51294">
    <property type="entry name" value="Hedgehog/intein (Hint) domain"/>
    <property type="match status" value="1"/>
</dbReference>
<dbReference type="CDD" id="cd00081">
    <property type="entry name" value="Hint"/>
    <property type="match status" value="1"/>
</dbReference>
<evidence type="ECO:0000313" key="6">
    <source>
        <dbReference type="Proteomes" id="UP001596035"/>
    </source>
</evidence>
<dbReference type="InterPro" id="IPR041436">
    <property type="entry name" value="RNAse_A_bac"/>
</dbReference>
<feature type="compositionally biased region" description="Basic and acidic residues" evidence="2">
    <location>
        <begin position="890"/>
        <end position="901"/>
    </location>
</feature>
<evidence type="ECO:0000256" key="2">
    <source>
        <dbReference type="SAM" id="MobiDB-lite"/>
    </source>
</evidence>
<gene>
    <name evidence="5" type="ORF">ACFPWV_13000</name>
</gene>
<keyword evidence="1" id="KW-0175">Coiled coil</keyword>
<dbReference type="InterPro" id="IPR036844">
    <property type="entry name" value="Hint_dom_sf"/>
</dbReference>
<feature type="compositionally biased region" description="Low complexity" evidence="2">
    <location>
        <begin position="670"/>
        <end position="679"/>
    </location>
</feature>
<feature type="region of interest" description="Disordered" evidence="2">
    <location>
        <begin position="1061"/>
        <end position="1081"/>
    </location>
</feature>
<proteinExistence type="predicted"/>
<feature type="domain" description="Hint" evidence="3">
    <location>
        <begin position="1346"/>
        <end position="1441"/>
    </location>
</feature>
<dbReference type="RefSeq" id="WP_382052959.1">
    <property type="nucleotide sequence ID" value="NZ_JBHSKN010000011.1"/>
</dbReference>
<comment type="caution">
    <text evidence="5">The sequence shown here is derived from an EMBL/GenBank/DDBJ whole genome shotgun (WGS) entry which is preliminary data.</text>
</comment>
<dbReference type="Proteomes" id="UP001596035">
    <property type="component" value="Unassembled WGS sequence"/>
</dbReference>
<dbReference type="Pfam" id="PF18431">
    <property type="entry name" value="RNAse_A_bac"/>
    <property type="match status" value="1"/>
</dbReference>
<dbReference type="CDD" id="cd00161">
    <property type="entry name" value="beta-trefoil_Ricin-like"/>
    <property type="match status" value="1"/>
</dbReference>
<dbReference type="InterPro" id="IPR000772">
    <property type="entry name" value="Ricin_B_lectin"/>
</dbReference>
<dbReference type="SMART" id="SM00458">
    <property type="entry name" value="RICIN"/>
    <property type="match status" value="1"/>
</dbReference>
<evidence type="ECO:0000259" key="3">
    <source>
        <dbReference type="SMART" id="SM00306"/>
    </source>
</evidence>
<dbReference type="Gene3D" id="2.170.16.10">
    <property type="entry name" value="Hedgehog/Intein (Hint) domain"/>
    <property type="match status" value="1"/>
</dbReference>
<dbReference type="EMBL" id="JBHSKN010000011">
    <property type="protein sequence ID" value="MFC5240820.1"/>
    <property type="molecule type" value="Genomic_DNA"/>
</dbReference>
<dbReference type="Pfam" id="PF00652">
    <property type="entry name" value="Ricin_B_lectin"/>
    <property type="match status" value="1"/>
</dbReference>
<dbReference type="SMART" id="SM00306">
    <property type="entry name" value="HintN"/>
    <property type="match status" value="1"/>
</dbReference>
<feature type="compositionally biased region" description="Basic and acidic residues" evidence="2">
    <location>
        <begin position="707"/>
        <end position="775"/>
    </location>
</feature>
<dbReference type="InterPro" id="IPR030934">
    <property type="entry name" value="Intein_C"/>
</dbReference>